<proteinExistence type="predicted"/>
<keyword evidence="2" id="KW-1185">Reference proteome</keyword>
<dbReference type="Proteomes" id="UP000799755">
    <property type="component" value="Unassembled WGS sequence"/>
</dbReference>
<sequence length="153" mass="17212">MREIDNRIDQPPRVQAGRDRRYMNDGVRIVGLCSGLSVFSRRAQKDLGAVSGDEVAGGTFTMTYKPRPSLLGKLGSFTITQLAITAIESFKIFSTCSGWWKHEFMHPIDLTTENADATKQKQPGQTLYSRQGSCRCIHPSSKKIQYRNPMQKI</sequence>
<name>A0ACB6R1E3_9PLEO</name>
<dbReference type="EMBL" id="MU003500">
    <property type="protein sequence ID" value="KAF2473088.1"/>
    <property type="molecule type" value="Genomic_DNA"/>
</dbReference>
<organism evidence="1 2">
    <name type="scientific">Lindgomyces ingoldianus</name>
    <dbReference type="NCBI Taxonomy" id="673940"/>
    <lineage>
        <taxon>Eukaryota</taxon>
        <taxon>Fungi</taxon>
        <taxon>Dikarya</taxon>
        <taxon>Ascomycota</taxon>
        <taxon>Pezizomycotina</taxon>
        <taxon>Dothideomycetes</taxon>
        <taxon>Pleosporomycetidae</taxon>
        <taxon>Pleosporales</taxon>
        <taxon>Lindgomycetaceae</taxon>
        <taxon>Lindgomyces</taxon>
    </lineage>
</organism>
<evidence type="ECO:0000313" key="1">
    <source>
        <dbReference type="EMBL" id="KAF2473088.1"/>
    </source>
</evidence>
<accession>A0ACB6R1E3</accession>
<reference evidence="1" key="1">
    <citation type="journal article" date="2020" name="Stud. Mycol.">
        <title>101 Dothideomycetes genomes: a test case for predicting lifestyles and emergence of pathogens.</title>
        <authorList>
            <person name="Haridas S."/>
            <person name="Albert R."/>
            <person name="Binder M."/>
            <person name="Bloem J."/>
            <person name="Labutti K."/>
            <person name="Salamov A."/>
            <person name="Andreopoulos B."/>
            <person name="Baker S."/>
            <person name="Barry K."/>
            <person name="Bills G."/>
            <person name="Bluhm B."/>
            <person name="Cannon C."/>
            <person name="Castanera R."/>
            <person name="Culley D."/>
            <person name="Daum C."/>
            <person name="Ezra D."/>
            <person name="Gonzalez J."/>
            <person name="Henrissat B."/>
            <person name="Kuo A."/>
            <person name="Liang C."/>
            <person name="Lipzen A."/>
            <person name="Lutzoni F."/>
            <person name="Magnuson J."/>
            <person name="Mondo S."/>
            <person name="Nolan M."/>
            <person name="Ohm R."/>
            <person name="Pangilinan J."/>
            <person name="Park H.-J."/>
            <person name="Ramirez L."/>
            <person name="Alfaro M."/>
            <person name="Sun H."/>
            <person name="Tritt A."/>
            <person name="Yoshinaga Y."/>
            <person name="Zwiers L.-H."/>
            <person name="Turgeon B."/>
            <person name="Goodwin S."/>
            <person name="Spatafora J."/>
            <person name="Crous P."/>
            <person name="Grigoriev I."/>
        </authorList>
    </citation>
    <scope>NUCLEOTIDE SEQUENCE</scope>
    <source>
        <strain evidence="1">ATCC 200398</strain>
    </source>
</reference>
<protein>
    <submittedName>
        <fullName evidence="1">Uncharacterized protein</fullName>
    </submittedName>
</protein>
<gene>
    <name evidence="1" type="ORF">BDR25DRAFT_352558</name>
</gene>
<comment type="caution">
    <text evidence="1">The sequence shown here is derived from an EMBL/GenBank/DDBJ whole genome shotgun (WGS) entry which is preliminary data.</text>
</comment>
<evidence type="ECO:0000313" key="2">
    <source>
        <dbReference type="Proteomes" id="UP000799755"/>
    </source>
</evidence>